<protein>
    <submittedName>
        <fullName evidence="2">Z1 domain-containing protein</fullName>
    </submittedName>
</protein>
<accession>A0A7K3RVS5</accession>
<comment type="caution">
    <text evidence="2">The sequence shown here is derived from an EMBL/GenBank/DDBJ whole genome shotgun (WGS) entry which is preliminary data.</text>
</comment>
<evidence type="ECO:0000313" key="3">
    <source>
        <dbReference type="Proteomes" id="UP000469670"/>
    </source>
</evidence>
<gene>
    <name evidence="2" type="ORF">G3I50_13575</name>
</gene>
<reference evidence="2 3" key="1">
    <citation type="submission" date="2020-01" db="EMBL/GenBank/DDBJ databases">
        <title>Insect and environment-associated Actinomycetes.</title>
        <authorList>
            <person name="Currrie C."/>
            <person name="Chevrette M."/>
            <person name="Carlson C."/>
            <person name="Stubbendieck R."/>
            <person name="Wendt-Pienkowski E."/>
        </authorList>
    </citation>
    <scope>NUCLEOTIDE SEQUENCE [LARGE SCALE GENOMIC DNA]</scope>
    <source>
        <strain evidence="2 3">SID7590</strain>
    </source>
</reference>
<organism evidence="2 3">
    <name type="scientific">Streptomyces parvus</name>
    <dbReference type="NCBI Taxonomy" id="66428"/>
    <lineage>
        <taxon>Bacteria</taxon>
        <taxon>Bacillati</taxon>
        <taxon>Actinomycetota</taxon>
        <taxon>Actinomycetes</taxon>
        <taxon>Kitasatosporales</taxon>
        <taxon>Streptomycetaceae</taxon>
        <taxon>Streptomyces</taxon>
    </lineage>
</organism>
<dbReference type="RefSeq" id="WP_164202399.1">
    <property type="nucleotide sequence ID" value="NZ_JAAGMP010000642.1"/>
</dbReference>
<dbReference type="Pfam" id="PF10593">
    <property type="entry name" value="Z1"/>
    <property type="match status" value="1"/>
</dbReference>
<dbReference type="EMBL" id="JAAGMP010000642">
    <property type="protein sequence ID" value="NEC19278.1"/>
    <property type="molecule type" value="Genomic_DNA"/>
</dbReference>
<evidence type="ECO:0000313" key="2">
    <source>
        <dbReference type="EMBL" id="NEC19278.1"/>
    </source>
</evidence>
<name>A0A7K3RVS5_9ACTN</name>
<sequence>MSSTPEDSFESLAKARRLVLALLSQDRQPTPEEVQNAVTVIFGMLAGQGEVVDRDQLAKEIEAITAVFQEGSSGLESDRGHEPWLPEAKNDREWDFWERYRRYLEDVRSLPPVVVRRLDQSTDEVLSQLEDPRRIGSWRRTGLVIGQVQSGKTGQYIGLAAKAVDAGYQFVVVLAGIHNDLRSQTQLRVDEGLLGFDTQHQQRSNQNGKSRLMGAGRMPGAKRLDIASPTNSSEKGDFGRQAANAVNFPLGRFPVVLVVKKHWKILEYLRTWVTEVQGAEDETGRKVVRDIPLFVIDDEADNASINTKRDPDADPTKTNAAIRDLMQSFEKSAYVGYTATPYANIYIDPDVDHAALGADLFPDSFIRTLPSPSNYLGPERVFGLQVDNDDEDDVPPLPLVRPVDDAECWVPSKHKSAFVPSDDLPQSLREAIASFVLSCAARRARGQTKVHNSMLVHVTRFTAVQGIVRDQVADHLGLLVDSLRDRYGQAPERMTELQALWERDFVPTTDHFPADEAEPLTWEEVAPQVMPALRKIVVKTVNGASRDALDYYEHRRTGLSVIAIGGQKLSRGLTLEGLTVSYYLRTSNTYDTLLQMGRWFGFRPGYEDLCRLYTTSDLRAKYVEVTAATDELRREVEEMAALNLTPRNFGLKVRASSLGLAITATNKMRQGTKVMLSYSGEGPETVIFNLAQKTVDQNLKALEDFVQRLDGVAAAESKVPGGNVAWKSVPSEVIADFLSSYETDRMAQRVRPRFIAKYIDQCVAVGELPEWTVHLVGKSAAQDPQNVAGHTIGPVTRAAINPGFRTEGRYTIRRVLSPPDEYLDLEPAQVKAALDATQMAATMKKKEKVPQTPSGEHLRWQRRRDQALLLIYLIERPAASPDGEAEPPLVGFKVSFPRSEHQSDTEYVVNTIWQQEGLDAFDDEEGGE</sequence>
<dbReference type="Proteomes" id="UP000469670">
    <property type="component" value="Unassembled WGS sequence"/>
</dbReference>
<proteinExistence type="predicted"/>
<evidence type="ECO:0000259" key="1">
    <source>
        <dbReference type="Pfam" id="PF10593"/>
    </source>
</evidence>
<dbReference type="AlphaFoldDB" id="A0A7K3RVS5"/>
<dbReference type="InterPro" id="IPR018310">
    <property type="entry name" value="Put_endonuclease_Z1-dom"/>
</dbReference>
<feature type="domain" description="Putative endonuclease Z1" evidence="1">
    <location>
        <begin position="427"/>
        <end position="657"/>
    </location>
</feature>